<dbReference type="RefSeq" id="WP_346758725.1">
    <property type="nucleotide sequence ID" value="NZ_JAUJEB010000003.1"/>
</dbReference>
<feature type="domain" description="Sulfatase N-terminal" evidence="3">
    <location>
        <begin position="48"/>
        <end position="383"/>
    </location>
</feature>
<keyword evidence="2" id="KW-0378">Hydrolase</keyword>
<keyword evidence="5" id="KW-1185">Reference proteome</keyword>
<reference evidence="4" key="1">
    <citation type="submission" date="2023-06" db="EMBL/GenBank/DDBJ databases">
        <title>Genomic of Agaribacillus aureum.</title>
        <authorList>
            <person name="Wang G."/>
        </authorList>
    </citation>
    <scope>NUCLEOTIDE SEQUENCE</scope>
    <source>
        <strain evidence="4">BMA12</strain>
    </source>
</reference>
<protein>
    <submittedName>
        <fullName evidence="4">Sulfatase</fullName>
    </submittedName>
</protein>
<sequence>MIDQKRIRRRTFMKHSAVLGMASAFGLDGDKTLGLTEGATEKKEQKRPNLLFVFPDQMRRHAMGFMKQDPVITPVLDRFSDDSIVFTHATSTHPLCSPYRGSLFTGLYPHRSGLPTNCHSSRRNVYLRRETTTLTDILARGGYDVGYIGKWHLKTPDEGHGYHGPWIPPEDRHSTDFWYIWSDKHRNNFQPSYWKNDAQPDELIVPGRVWSAIHETNVAVDYLYNKNKAFRDENKPFALFVSWNPPHDPYTKAEVPKEYYDQYGDAVSKELLNRDNVVDSKKTEGATRHARGYFASVTGIDDQFGRILQALKSTGLEEDTLVVFTSDHGEMLGSHGLMTKNQCYEESFGIPLLMRWKGRLLPRRDDLLIGTPDLMPTLLALLGLGDKIPAGIHGKDLSAAVQNEKQAHRPEIAWYFNASNNARGLRTHKMSCFFDRKKDATTDLLFNLNDDPYQMHNLAKARPDLLKEFGAQTYEWLKNIGDDFSDYQKKGAYLNTIPV</sequence>
<evidence type="ECO:0000256" key="1">
    <source>
        <dbReference type="ARBA" id="ARBA00008779"/>
    </source>
</evidence>
<accession>A0ABT8L6K9</accession>
<dbReference type="InterPro" id="IPR000917">
    <property type="entry name" value="Sulfatase_N"/>
</dbReference>
<evidence type="ECO:0000259" key="3">
    <source>
        <dbReference type="Pfam" id="PF00884"/>
    </source>
</evidence>
<dbReference type="CDD" id="cd16034">
    <property type="entry name" value="sulfatase_like"/>
    <property type="match status" value="1"/>
</dbReference>
<dbReference type="PANTHER" id="PTHR42693">
    <property type="entry name" value="ARYLSULFATASE FAMILY MEMBER"/>
    <property type="match status" value="1"/>
</dbReference>
<dbReference type="PANTHER" id="PTHR42693:SF53">
    <property type="entry name" value="ENDO-4-O-SULFATASE"/>
    <property type="match status" value="1"/>
</dbReference>
<dbReference type="Proteomes" id="UP001172083">
    <property type="component" value="Unassembled WGS sequence"/>
</dbReference>
<dbReference type="EMBL" id="JAUJEB010000003">
    <property type="protein sequence ID" value="MDN5213385.1"/>
    <property type="molecule type" value="Genomic_DNA"/>
</dbReference>
<dbReference type="InterPro" id="IPR017850">
    <property type="entry name" value="Alkaline_phosphatase_core_sf"/>
</dbReference>
<dbReference type="Gene3D" id="3.40.720.10">
    <property type="entry name" value="Alkaline Phosphatase, subunit A"/>
    <property type="match status" value="1"/>
</dbReference>
<dbReference type="InterPro" id="IPR050738">
    <property type="entry name" value="Sulfatase"/>
</dbReference>
<name>A0ABT8L6K9_9BACT</name>
<proteinExistence type="inferred from homology"/>
<comment type="caution">
    <text evidence="4">The sequence shown here is derived from an EMBL/GenBank/DDBJ whole genome shotgun (WGS) entry which is preliminary data.</text>
</comment>
<evidence type="ECO:0000313" key="5">
    <source>
        <dbReference type="Proteomes" id="UP001172083"/>
    </source>
</evidence>
<dbReference type="SUPFAM" id="SSF53649">
    <property type="entry name" value="Alkaline phosphatase-like"/>
    <property type="match status" value="1"/>
</dbReference>
<dbReference type="Gene3D" id="3.30.1120.10">
    <property type="match status" value="1"/>
</dbReference>
<organism evidence="4 5">
    <name type="scientific">Agaribacillus aureus</name>
    <dbReference type="NCBI Taxonomy" id="3051825"/>
    <lineage>
        <taxon>Bacteria</taxon>
        <taxon>Pseudomonadati</taxon>
        <taxon>Bacteroidota</taxon>
        <taxon>Cytophagia</taxon>
        <taxon>Cytophagales</taxon>
        <taxon>Splendidivirgaceae</taxon>
        <taxon>Agaribacillus</taxon>
    </lineage>
</organism>
<evidence type="ECO:0000256" key="2">
    <source>
        <dbReference type="ARBA" id="ARBA00022801"/>
    </source>
</evidence>
<evidence type="ECO:0000313" key="4">
    <source>
        <dbReference type="EMBL" id="MDN5213385.1"/>
    </source>
</evidence>
<comment type="similarity">
    <text evidence="1">Belongs to the sulfatase family.</text>
</comment>
<dbReference type="Pfam" id="PF00884">
    <property type="entry name" value="Sulfatase"/>
    <property type="match status" value="1"/>
</dbReference>
<gene>
    <name evidence="4" type="ORF">QQ020_15045</name>
</gene>